<proteinExistence type="predicted"/>
<protein>
    <submittedName>
        <fullName evidence="1">U4/U6 small nuclear ribonucleoprotein Prp31 homolog</fullName>
    </submittedName>
</protein>
<accession>A0A6L2KE29</accession>
<dbReference type="EMBL" id="BKCJ010002319">
    <property type="protein sequence ID" value="GEU47753.1"/>
    <property type="molecule type" value="Genomic_DNA"/>
</dbReference>
<reference evidence="1" key="1">
    <citation type="journal article" date="2019" name="Sci. Rep.">
        <title>Draft genome of Tanacetum cinerariifolium, the natural source of mosquito coil.</title>
        <authorList>
            <person name="Yamashiro T."/>
            <person name="Shiraishi A."/>
            <person name="Satake H."/>
            <person name="Nakayama K."/>
        </authorList>
    </citation>
    <scope>NUCLEOTIDE SEQUENCE</scope>
</reference>
<organism evidence="1">
    <name type="scientific">Tanacetum cinerariifolium</name>
    <name type="common">Dalmatian daisy</name>
    <name type="synonym">Chrysanthemum cinerariifolium</name>
    <dbReference type="NCBI Taxonomy" id="118510"/>
    <lineage>
        <taxon>Eukaryota</taxon>
        <taxon>Viridiplantae</taxon>
        <taxon>Streptophyta</taxon>
        <taxon>Embryophyta</taxon>
        <taxon>Tracheophyta</taxon>
        <taxon>Spermatophyta</taxon>
        <taxon>Magnoliopsida</taxon>
        <taxon>eudicotyledons</taxon>
        <taxon>Gunneridae</taxon>
        <taxon>Pentapetalae</taxon>
        <taxon>asterids</taxon>
        <taxon>campanulids</taxon>
        <taxon>Asterales</taxon>
        <taxon>Asteraceae</taxon>
        <taxon>Asteroideae</taxon>
        <taxon>Anthemideae</taxon>
        <taxon>Anthemidinae</taxon>
        <taxon>Tanacetum</taxon>
    </lineage>
</organism>
<name>A0A6L2KE29_TANCI</name>
<evidence type="ECO:0000313" key="1">
    <source>
        <dbReference type="EMBL" id="GEU47753.1"/>
    </source>
</evidence>
<gene>
    <name evidence="1" type="ORF">Tci_019731</name>
</gene>
<feature type="non-terminal residue" evidence="1">
    <location>
        <position position="1"/>
    </location>
</feature>
<dbReference type="GO" id="GO:1990904">
    <property type="term" value="C:ribonucleoprotein complex"/>
    <property type="evidence" value="ECO:0007669"/>
    <property type="project" value="UniProtKB-KW"/>
</dbReference>
<comment type="caution">
    <text evidence="1">The sequence shown here is derived from an EMBL/GenBank/DDBJ whole genome shotgun (WGS) entry which is preliminary data.</text>
</comment>
<sequence>GWTRRRIWYAWTRNGKLGVSVGQSKLTAKVNKKLKVKQYSSGVTLSLAFTPVQGINLIDPRPDINGNQ</sequence>
<dbReference type="AlphaFoldDB" id="A0A6L2KE29"/>
<keyword evidence="1" id="KW-0687">Ribonucleoprotein</keyword>